<dbReference type="GO" id="GO:0000775">
    <property type="term" value="C:chromosome, centromeric region"/>
    <property type="evidence" value="ECO:0007669"/>
    <property type="project" value="UniProtKB-SubCell"/>
</dbReference>
<evidence type="ECO:0000313" key="11">
    <source>
        <dbReference type="Proteomes" id="UP000472267"/>
    </source>
</evidence>
<organism evidence="10 11">
    <name type="scientific">Salarias fasciatus</name>
    <name type="common">Jewelled blenny</name>
    <name type="synonym">Blennius fasciatus</name>
    <dbReference type="NCBI Taxonomy" id="181472"/>
    <lineage>
        <taxon>Eukaryota</taxon>
        <taxon>Metazoa</taxon>
        <taxon>Chordata</taxon>
        <taxon>Craniata</taxon>
        <taxon>Vertebrata</taxon>
        <taxon>Euteleostomi</taxon>
        <taxon>Actinopterygii</taxon>
        <taxon>Neopterygii</taxon>
        <taxon>Teleostei</taxon>
        <taxon>Neoteleostei</taxon>
        <taxon>Acanthomorphata</taxon>
        <taxon>Ovalentaria</taxon>
        <taxon>Blenniimorphae</taxon>
        <taxon>Blenniiformes</taxon>
        <taxon>Blennioidei</taxon>
        <taxon>Blenniidae</taxon>
        <taxon>Salariinae</taxon>
        <taxon>Salarias</taxon>
    </lineage>
</organism>
<evidence type="ECO:0000256" key="4">
    <source>
        <dbReference type="ARBA" id="ARBA00016397"/>
    </source>
</evidence>
<keyword evidence="5" id="KW-0158">Chromosome</keyword>
<comment type="similarity">
    <text evidence="3">Belongs to the CENP-Q/OKP1 family.</text>
</comment>
<dbReference type="Proteomes" id="UP000472267">
    <property type="component" value="Chromosome 1"/>
</dbReference>
<gene>
    <name evidence="10" type="primary">cenpq</name>
</gene>
<protein>
    <recommendedName>
        <fullName evidence="4">Centromere protein Q</fullName>
    </recommendedName>
</protein>
<feature type="region of interest" description="Disordered" evidence="9">
    <location>
        <begin position="1"/>
        <end position="67"/>
    </location>
</feature>
<dbReference type="OMA" id="LESKIHW"/>
<feature type="coiled-coil region" evidence="8">
    <location>
        <begin position="163"/>
        <end position="201"/>
    </location>
</feature>
<keyword evidence="7" id="KW-0137">Centromere</keyword>
<feature type="compositionally biased region" description="Basic and acidic residues" evidence="9">
    <location>
        <begin position="32"/>
        <end position="43"/>
    </location>
</feature>
<feature type="compositionally biased region" description="Basic and acidic residues" evidence="9">
    <location>
        <begin position="56"/>
        <end position="65"/>
    </location>
</feature>
<dbReference type="GeneID" id="115389863"/>
<evidence type="ECO:0000256" key="6">
    <source>
        <dbReference type="ARBA" id="ARBA00023242"/>
    </source>
</evidence>
<evidence type="ECO:0000256" key="9">
    <source>
        <dbReference type="SAM" id="MobiDB-lite"/>
    </source>
</evidence>
<reference evidence="10" key="3">
    <citation type="submission" date="2025-09" db="UniProtKB">
        <authorList>
            <consortium name="Ensembl"/>
        </authorList>
    </citation>
    <scope>IDENTIFICATION</scope>
</reference>
<evidence type="ECO:0000256" key="5">
    <source>
        <dbReference type="ARBA" id="ARBA00022454"/>
    </source>
</evidence>
<dbReference type="PANTHER" id="PTHR31345:SF3">
    <property type="entry name" value="CENTROMERE PROTEIN Q"/>
    <property type="match status" value="1"/>
</dbReference>
<evidence type="ECO:0000256" key="1">
    <source>
        <dbReference type="ARBA" id="ARBA00004123"/>
    </source>
</evidence>
<accession>A0A672GXM1</accession>
<keyword evidence="11" id="KW-1185">Reference proteome</keyword>
<feature type="compositionally biased region" description="Basic and acidic residues" evidence="9">
    <location>
        <begin position="1"/>
        <end position="18"/>
    </location>
</feature>
<evidence type="ECO:0000313" key="10">
    <source>
        <dbReference type="Ensembl" id="ENSSFAP00005023411.1"/>
    </source>
</evidence>
<name>A0A672GXM1_SALFA</name>
<dbReference type="GO" id="GO:0005634">
    <property type="term" value="C:nucleus"/>
    <property type="evidence" value="ECO:0007669"/>
    <property type="project" value="UniProtKB-SubCell"/>
</dbReference>
<evidence type="ECO:0000256" key="3">
    <source>
        <dbReference type="ARBA" id="ARBA00008191"/>
    </source>
</evidence>
<evidence type="ECO:0000256" key="8">
    <source>
        <dbReference type="SAM" id="Coils"/>
    </source>
</evidence>
<reference evidence="10" key="2">
    <citation type="submission" date="2025-08" db="UniProtKB">
        <authorList>
            <consortium name="Ensembl"/>
        </authorList>
    </citation>
    <scope>IDENTIFICATION</scope>
</reference>
<dbReference type="RefSeq" id="XP_029949299.1">
    <property type="nucleotide sequence ID" value="XM_030093439.1"/>
</dbReference>
<dbReference type="PANTHER" id="PTHR31345">
    <property type="entry name" value="CENTROMERE PROTEIN Q"/>
    <property type="match status" value="1"/>
</dbReference>
<comment type="subcellular location">
    <subcellularLocation>
        <location evidence="2">Chromosome</location>
        <location evidence="2">Centromere</location>
    </subcellularLocation>
    <subcellularLocation>
        <location evidence="1">Nucleus</location>
    </subcellularLocation>
</comment>
<dbReference type="InParanoid" id="A0A672GXM1"/>
<reference evidence="10" key="1">
    <citation type="submission" date="2019-06" db="EMBL/GenBank/DDBJ databases">
        <authorList>
            <consortium name="Wellcome Sanger Institute Data Sharing"/>
        </authorList>
    </citation>
    <scope>NUCLEOTIDE SEQUENCE [LARGE SCALE GENOMIC DNA]</scope>
</reference>
<dbReference type="CTD" id="55166"/>
<proteinExistence type="inferred from homology"/>
<evidence type="ECO:0000256" key="7">
    <source>
        <dbReference type="ARBA" id="ARBA00023328"/>
    </source>
</evidence>
<sequence>MKPVRGSERAASKAPEQKNKRKTAKKPAATKTQDEASGERRHEEEEEAVPRKANLKKKDVKEAKYKASWKPMSRASIAVLENIMDLSILATLSSRSKVKKEQHEHLNRIKNRFLDECKQLKVPVQKQQNFSQYHHQEESKKSVAGKKTLSTVKKDLSAVGSALEKMEEQTVSLQHDCSMLRNQVEEEEEKAKRILAITEDDVLSLPLSCSKEDETTLEMRVRRIMSDRDCEITAKRLAEVLQKSEVTRHDQVLLRQAHKYADQLFSD</sequence>
<keyword evidence="8" id="KW-0175">Coiled coil</keyword>
<dbReference type="InterPro" id="IPR025212">
    <property type="entry name" value="CAD_CENP-Q"/>
</dbReference>
<evidence type="ECO:0000256" key="2">
    <source>
        <dbReference type="ARBA" id="ARBA00004584"/>
    </source>
</evidence>
<dbReference type="Ensembl" id="ENSSFAT00005024373.1">
    <property type="protein sequence ID" value="ENSSFAP00005023411.1"/>
    <property type="gene ID" value="ENSSFAG00005012105.1"/>
</dbReference>
<keyword evidence="6" id="KW-0539">Nucleus</keyword>
<dbReference type="AlphaFoldDB" id="A0A672GXM1"/>